<evidence type="ECO:0000256" key="5">
    <source>
        <dbReference type="PIRSR" id="PIRSR604574-2"/>
    </source>
</evidence>
<feature type="compositionally biased region" description="Pro residues" evidence="6">
    <location>
        <begin position="218"/>
        <end position="227"/>
    </location>
</feature>
<evidence type="ECO:0000256" key="3">
    <source>
        <dbReference type="ARBA" id="ARBA00023002"/>
    </source>
</evidence>
<dbReference type="GO" id="GO:0051213">
    <property type="term" value="F:dioxygenase activity"/>
    <property type="evidence" value="ECO:0007669"/>
    <property type="project" value="UniProtKB-KW"/>
</dbReference>
<keyword evidence="9" id="KW-1185">Reference proteome</keyword>
<dbReference type="InterPro" id="IPR004574">
    <property type="entry name" value="Alkb"/>
</dbReference>
<dbReference type="InterPro" id="IPR005123">
    <property type="entry name" value="Oxoglu/Fe-dep_dioxygenase_dom"/>
</dbReference>
<evidence type="ECO:0000256" key="2">
    <source>
        <dbReference type="ARBA" id="ARBA00022964"/>
    </source>
</evidence>
<feature type="domain" description="Fe2OG dioxygenase" evidence="7">
    <location>
        <begin position="328"/>
        <end position="446"/>
    </location>
</feature>
<keyword evidence="2" id="KW-0223">Dioxygenase</keyword>
<feature type="compositionally biased region" description="Basic residues" evidence="6">
    <location>
        <begin position="21"/>
        <end position="35"/>
    </location>
</feature>
<dbReference type="Proteomes" id="UP000250043">
    <property type="component" value="Unassembled WGS sequence"/>
</dbReference>
<evidence type="ECO:0000256" key="1">
    <source>
        <dbReference type="ARBA" id="ARBA00022723"/>
    </source>
</evidence>
<dbReference type="PROSITE" id="PS51471">
    <property type="entry name" value="FE2OG_OXY"/>
    <property type="match status" value="1"/>
</dbReference>
<dbReference type="GO" id="GO:0005634">
    <property type="term" value="C:nucleus"/>
    <property type="evidence" value="ECO:0007669"/>
    <property type="project" value="TreeGrafter"/>
</dbReference>
<keyword evidence="3" id="KW-0560">Oxidoreductase</keyword>
<dbReference type="Gene3D" id="2.60.120.590">
    <property type="entry name" value="Alpha-ketoglutarate-dependent dioxygenase AlkB-like"/>
    <property type="match status" value="1"/>
</dbReference>
<dbReference type="SUPFAM" id="SSF51197">
    <property type="entry name" value="Clavaminate synthase-like"/>
    <property type="match status" value="1"/>
</dbReference>
<accession>A0A8E2ARH5</accession>
<evidence type="ECO:0000259" key="7">
    <source>
        <dbReference type="PROSITE" id="PS51471"/>
    </source>
</evidence>
<feature type="binding site" evidence="5">
    <location>
        <position position="348"/>
    </location>
    <ligand>
        <name>Fe cation</name>
        <dbReference type="ChEBI" id="CHEBI:24875"/>
        <note>catalytic</note>
    </ligand>
</feature>
<feature type="binding site" evidence="5">
    <location>
        <position position="403"/>
    </location>
    <ligand>
        <name>Fe cation</name>
        <dbReference type="ChEBI" id="CHEBI:24875"/>
        <note>catalytic</note>
    </ligand>
</feature>
<dbReference type="InterPro" id="IPR037151">
    <property type="entry name" value="AlkB-like_sf"/>
</dbReference>
<evidence type="ECO:0000256" key="6">
    <source>
        <dbReference type="SAM" id="MobiDB-lite"/>
    </source>
</evidence>
<gene>
    <name evidence="8" type="ORF">OBBRIDRAFT_474804</name>
</gene>
<feature type="binding site" evidence="5">
    <location>
        <position position="346"/>
    </location>
    <ligand>
        <name>Fe cation</name>
        <dbReference type="ChEBI" id="CHEBI:24875"/>
        <note>catalytic</note>
    </ligand>
</feature>
<evidence type="ECO:0000313" key="9">
    <source>
        <dbReference type="Proteomes" id="UP000250043"/>
    </source>
</evidence>
<dbReference type="GO" id="GO:0046872">
    <property type="term" value="F:metal ion binding"/>
    <property type="evidence" value="ECO:0007669"/>
    <property type="project" value="UniProtKB-KW"/>
</dbReference>
<dbReference type="Pfam" id="PF13532">
    <property type="entry name" value="2OG-FeII_Oxy_2"/>
    <property type="match status" value="1"/>
</dbReference>
<dbReference type="OrthoDB" id="6614653at2759"/>
<dbReference type="PANTHER" id="PTHR16557">
    <property type="entry name" value="ALKYLATED DNA REPAIR PROTEIN ALKB-RELATED"/>
    <property type="match status" value="1"/>
</dbReference>
<evidence type="ECO:0000256" key="4">
    <source>
        <dbReference type="ARBA" id="ARBA00023004"/>
    </source>
</evidence>
<dbReference type="GO" id="GO:0005737">
    <property type="term" value="C:cytoplasm"/>
    <property type="evidence" value="ECO:0007669"/>
    <property type="project" value="TreeGrafter"/>
</dbReference>
<feature type="region of interest" description="Disordered" evidence="6">
    <location>
        <begin position="1"/>
        <end position="42"/>
    </location>
</feature>
<dbReference type="InterPro" id="IPR027450">
    <property type="entry name" value="AlkB-like"/>
</dbReference>
<keyword evidence="1 5" id="KW-0479">Metal-binding</keyword>
<comment type="cofactor">
    <cofactor evidence="5">
        <name>Fe(2+)</name>
        <dbReference type="ChEBI" id="CHEBI:29033"/>
    </cofactor>
    <text evidence="5">Binds 1 Fe(2+) ion per subunit.</text>
</comment>
<protein>
    <recommendedName>
        <fullName evidence="7">Fe2OG dioxygenase domain-containing protein</fullName>
    </recommendedName>
</protein>
<dbReference type="PANTHER" id="PTHR16557:SF2">
    <property type="entry name" value="NUCLEIC ACID DIOXYGENASE ALKBH1"/>
    <property type="match status" value="1"/>
</dbReference>
<organism evidence="8 9">
    <name type="scientific">Obba rivulosa</name>
    <dbReference type="NCBI Taxonomy" id="1052685"/>
    <lineage>
        <taxon>Eukaryota</taxon>
        <taxon>Fungi</taxon>
        <taxon>Dikarya</taxon>
        <taxon>Basidiomycota</taxon>
        <taxon>Agaricomycotina</taxon>
        <taxon>Agaricomycetes</taxon>
        <taxon>Polyporales</taxon>
        <taxon>Gelatoporiaceae</taxon>
        <taxon>Obba</taxon>
    </lineage>
</organism>
<dbReference type="EMBL" id="KV722778">
    <property type="protein sequence ID" value="OCH83880.1"/>
    <property type="molecule type" value="Genomic_DNA"/>
</dbReference>
<keyword evidence="4 5" id="KW-0408">Iron</keyword>
<evidence type="ECO:0000313" key="8">
    <source>
        <dbReference type="EMBL" id="OCH83880.1"/>
    </source>
</evidence>
<reference evidence="8 9" key="1">
    <citation type="submission" date="2016-07" db="EMBL/GenBank/DDBJ databases">
        <title>Draft genome of the white-rot fungus Obba rivulosa 3A-2.</title>
        <authorList>
            <consortium name="DOE Joint Genome Institute"/>
            <person name="Miettinen O."/>
            <person name="Riley R."/>
            <person name="Acob R."/>
            <person name="Barry K."/>
            <person name="Cullen D."/>
            <person name="De Vries R."/>
            <person name="Hainaut M."/>
            <person name="Hatakka A."/>
            <person name="Henrissat B."/>
            <person name="Hilden K."/>
            <person name="Kuo R."/>
            <person name="Labutti K."/>
            <person name="Lipzen A."/>
            <person name="Makela M.R."/>
            <person name="Sandor L."/>
            <person name="Spatafora J.W."/>
            <person name="Grigoriev I.V."/>
            <person name="Hibbett D.S."/>
        </authorList>
    </citation>
    <scope>NUCLEOTIDE SEQUENCE [LARGE SCALE GENOMIC DNA]</scope>
    <source>
        <strain evidence="8 9">3A-2</strain>
    </source>
</reference>
<name>A0A8E2ARH5_9APHY</name>
<dbReference type="AlphaFoldDB" id="A0A8E2ARH5"/>
<sequence>MPATTTPFSPDLLDPTSPAYKKARRQHFKTTRNRSPHVDSEWTPFRAAEKKYKALFPPPDLSDVIDLALLDDTRADEVVGGVWRGASDAIPCREIPLKKNGPSLRGKKAYIFPNHPGLVVLPSFVSHDEQRQLVRWALQDHARRPNETNLDVHYVLPEEGLWSRYTSLRAAGEADGELVQPRISTSSEVPPPEPPGPRKLIANEPAGKGNYHELSASPKPPPAPSPTAQPSSVASLVRRLRWANIGWSYHWGTKQYDFAKGRGEIQDDLRRLCKSVIRLVPWEELFGGGNNQEGWDDGSPDWDAWDETYGKSVGVLFNRIQCLERRIEPDAGIVNFYQTRDTLMAHVDRSEVCATSPLVSISLGCAAIFLIGGLTRDVAPTPILLRSGDVVVMSGPACRRAYHGIPRILEGTLPPHLHTSMSGDSWEVYEEYLRRARINVNVRQVFPRGFDPA</sequence>
<proteinExistence type="predicted"/>
<feature type="region of interest" description="Disordered" evidence="6">
    <location>
        <begin position="176"/>
        <end position="231"/>
    </location>
</feature>